<gene>
    <name evidence="2" type="ORF">VP01_64g1</name>
</gene>
<dbReference type="EMBL" id="LAVV01011830">
    <property type="protein sequence ID" value="KNZ47325.1"/>
    <property type="molecule type" value="Genomic_DNA"/>
</dbReference>
<dbReference type="VEuPathDB" id="FungiDB:VP01_64g1"/>
<reference evidence="2 3" key="1">
    <citation type="submission" date="2015-08" db="EMBL/GenBank/DDBJ databases">
        <title>Next Generation Sequencing and Analysis of the Genome of Puccinia sorghi L Schw, the Causal Agent of Maize Common Rust.</title>
        <authorList>
            <person name="Rochi L."/>
            <person name="Burguener G."/>
            <person name="Darino M."/>
            <person name="Turjanski A."/>
            <person name="Kreff E."/>
            <person name="Dieguez M.J."/>
            <person name="Sacco F."/>
        </authorList>
    </citation>
    <scope>NUCLEOTIDE SEQUENCE [LARGE SCALE GENOMIC DNA]</scope>
    <source>
        <strain evidence="2 3">RO10H11247</strain>
    </source>
</reference>
<evidence type="ECO:0000313" key="3">
    <source>
        <dbReference type="Proteomes" id="UP000037035"/>
    </source>
</evidence>
<feature type="compositionally biased region" description="Polar residues" evidence="1">
    <location>
        <begin position="123"/>
        <end position="134"/>
    </location>
</feature>
<dbReference type="AlphaFoldDB" id="A0A0L6UHP4"/>
<keyword evidence="3" id="KW-1185">Reference proteome</keyword>
<comment type="caution">
    <text evidence="2">The sequence shown here is derived from an EMBL/GenBank/DDBJ whole genome shotgun (WGS) entry which is preliminary data.</text>
</comment>
<evidence type="ECO:0000256" key="1">
    <source>
        <dbReference type="SAM" id="MobiDB-lite"/>
    </source>
</evidence>
<feature type="compositionally biased region" description="Polar residues" evidence="1">
    <location>
        <begin position="1"/>
        <end position="25"/>
    </location>
</feature>
<feature type="compositionally biased region" description="Polar residues" evidence="1">
    <location>
        <begin position="394"/>
        <end position="405"/>
    </location>
</feature>
<dbReference type="Proteomes" id="UP000037035">
    <property type="component" value="Unassembled WGS sequence"/>
</dbReference>
<protein>
    <submittedName>
        <fullName evidence="2">Uncharacterized protein</fullName>
    </submittedName>
</protein>
<feature type="compositionally biased region" description="Basic and acidic residues" evidence="1">
    <location>
        <begin position="135"/>
        <end position="148"/>
    </location>
</feature>
<organism evidence="2 3">
    <name type="scientific">Puccinia sorghi</name>
    <dbReference type="NCBI Taxonomy" id="27349"/>
    <lineage>
        <taxon>Eukaryota</taxon>
        <taxon>Fungi</taxon>
        <taxon>Dikarya</taxon>
        <taxon>Basidiomycota</taxon>
        <taxon>Pucciniomycotina</taxon>
        <taxon>Pucciniomycetes</taxon>
        <taxon>Pucciniales</taxon>
        <taxon>Pucciniaceae</taxon>
        <taxon>Puccinia</taxon>
    </lineage>
</organism>
<sequence>MKQPLLQNPTLPSQRISPSEPTRVNSEPLLESEIQEIDEEEFLKIVQQCRDLASTASNLHLPKSFAEVIDNSQWTSVLMSSPKPTQPSHTPPPLLHTYIPISQNKKSTKPTSITSCISTSNSFQSNGNEAQNDDQNTHRMEINPDHSDSPSQHCAFSPLSAVPSHAKTNEEHGIQTNNQEAKHDSLAPNPLTNISNHIKNFTIIISKPLSEIIVGLANTFCKLSLKSQLCLNTPEVLCPPATAFIHITIEFNYKDWTKEIAESSSVAFLSFFSSSFQLTLDFVHPRTLIWTLQKSWCNTSNSPPPQKLNPLQVKHVPCSRITYQPPQANIQWAQAVVISILIISDKTRTAPTIQSDPKSLNQHVIVPSLLGSPNRPMLMPSHNMMTHKPEAEHTTPQQDTTSQQLGPAKPPPMVQDALEEIKKNKKYIEMMMSSTIMPAHSQETQDQLLSSHSLSYCRCQRLETINSTPSVIVLKSCALSMKSILLPLAPLVQLRISGSTLVAISVKYCPQSLIILMMFPN</sequence>
<accession>A0A0L6UHP4</accession>
<evidence type="ECO:0000313" key="2">
    <source>
        <dbReference type="EMBL" id="KNZ47325.1"/>
    </source>
</evidence>
<feature type="region of interest" description="Disordered" evidence="1">
    <location>
        <begin position="1"/>
        <end position="26"/>
    </location>
</feature>
<feature type="region of interest" description="Disordered" evidence="1">
    <location>
        <begin position="105"/>
        <end position="158"/>
    </location>
</feature>
<feature type="compositionally biased region" description="Low complexity" evidence="1">
    <location>
        <begin position="109"/>
        <end position="122"/>
    </location>
</feature>
<proteinExistence type="predicted"/>
<feature type="region of interest" description="Disordered" evidence="1">
    <location>
        <begin position="387"/>
        <end position="413"/>
    </location>
</feature>
<name>A0A0L6UHP4_9BASI</name>